<dbReference type="SUPFAM" id="SSF46785">
    <property type="entry name" value="Winged helix' DNA-binding domain"/>
    <property type="match status" value="1"/>
</dbReference>
<dbReference type="SMART" id="SM00347">
    <property type="entry name" value="HTH_MARR"/>
    <property type="match status" value="1"/>
</dbReference>
<sequence>MTTQSPCIKKTPAGTALTEIVLLVFRLDGALMDAAEKIAAPAGLTAARWRVLGAVLSEPRTVADIARNMGVARQSVQRLSDALVAEGLLTMNDNPAHKTARLATPTPSGRVAIANLSDRQTRWANLIGAGFDIQSLDEHMRVLKHLIASVEKNHASIE</sequence>
<dbReference type="Pfam" id="PF12802">
    <property type="entry name" value="MarR_2"/>
    <property type="match status" value="1"/>
</dbReference>
<dbReference type="Gene3D" id="1.10.10.10">
    <property type="entry name" value="Winged helix-like DNA-binding domain superfamily/Winged helix DNA-binding domain"/>
    <property type="match status" value="1"/>
</dbReference>
<evidence type="ECO:0000313" key="2">
    <source>
        <dbReference type="EMBL" id="NHZ66943.1"/>
    </source>
</evidence>
<keyword evidence="3" id="KW-1185">Reference proteome</keyword>
<reference evidence="2 3" key="1">
    <citation type="submission" date="2019-10" db="EMBL/GenBank/DDBJ databases">
        <title>Taxonomy of Antarctic Massilia spp.: description of Massilia rubra sp. nov., Massilia aquatica sp. nov., Massilia mucilaginosa sp. nov., Massilia frigida sp. nov. isolated from streams, lakes and regoliths.</title>
        <authorList>
            <person name="Holochova P."/>
            <person name="Sedlacek I."/>
            <person name="Kralova S."/>
            <person name="Maslanova I."/>
            <person name="Busse H.-J."/>
            <person name="Stankova E."/>
            <person name="Vrbovska V."/>
            <person name="Kovarovic V."/>
            <person name="Bartak M."/>
            <person name="Svec P."/>
            <person name="Pantucek R."/>
        </authorList>
    </citation>
    <scope>NUCLEOTIDE SEQUENCE [LARGE SCALE GENOMIC DNA]</scope>
    <source>
        <strain evidence="2 3">CCM 8694</strain>
    </source>
</reference>
<protein>
    <submittedName>
        <fullName evidence="2">MarR family transcriptional regulator</fullName>
    </submittedName>
</protein>
<feature type="domain" description="HTH marR-type" evidence="1">
    <location>
        <begin position="37"/>
        <end position="136"/>
    </location>
</feature>
<gene>
    <name evidence="2" type="ORF">F1735_32490</name>
</gene>
<proteinExistence type="predicted"/>
<dbReference type="InterPro" id="IPR036390">
    <property type="entry name" value="WH_DNA-bd_sf"/>
</dbReference>
<dbReference type="RefSeq" id="WP_167241040.1">
    <property type="nucleotide sequence ID" value="NZ_WHJF01000200.1"/>
</dbReference>
<name>A0ABX0N2T5_9BURK</name>
<dbReference type="PANTHER" id="PTHR33164:SF43">
    <property type="entry name" value="HTH-TYPE TRANSCRIPTIONAL REPRESSOR YETL"/>
    <property type="match status" value="1"/>
</dbReference>
<accession>A0ABX0N2T5</accession>
<dbReference type="InterPro" id="IPR000835">
    <property type="entry name" value="HTH_MarR-typ"/>
</dbReference>
<comment type="caution">
    <text evidence="2">The sequence shown here is derived from an EMBL/GenBank/DDBJ whole genome shotgun (WGS) entry which is preliminary data.</text>
</comment>
<dbReference type="PANTHER" id="PTHR33164">
    <property type="entry name" value="TRANSCRIPTIONAL REGULATOR, MARR FAMILY"/>
    <property type="match status" value="1"/>
</dbReference>
<dbReference type="InterPro" id="IPR039422">
    <property type="entry name" value="MarR/SlyA-like"/>
</dbReference>
<dbReference type="InterPro" id="IPR036388">
    <property type="entry name" value="WH-like_DNA-bd_sf"/>
</dbReference>
<dbReference type="Proteomes" id="UP000610594">
    <property type="component" value="Unassembled WGS sequence"/>
</dbReference>
<evidence type="ECO:0000259" key="1">
    <source>
        <dbReference type="SMART" id="SM00347"/>
    </source>
</evidence>
<organism evidence="2 3">
    <name type="scientific">Massilia genomosp. 1</name>
    <dbReference type="NCBI Taxonomy" id="2609280"/>
    <lineage>
        <taxon>Bacteria</taxon>
        <taxon>Pseudomonadati</taxon>
        <taxon>Pseudomonadota</taxon>
        <taxon>Betaproteobacteria</taxon>
        <taxon>Burkholderiales</taxon>
        <taxon>Oxalobacteraceae</taxon>
        <taxon>Telluria group</taxon>
        <taxon>Massilia</taxon>
    </lineage>
</organism>
<dbReference type="EMBL" id="WHJF01000200">
    <property type="protein sequence ID" value="NHZ66943.1"/>
    <property type="molecule type" value="Genomic_DNA"/>
</dbReference>
<evidence type="ECO:0000313" key="3">
    <source>
        <dbReference type="Proteomes" id="UP000610594"/>
    </source>
</evidence>